<comment type="subcellular location">
    <subcellularLocation>
        <location evidence="1">Membrane</location>
        <topology evidence="1">Multi-pass membrane protein</topology>
    </subcellularLocation>
</comment>
<proteinExistence type="inferred from homology"/>
<feature type="transmembrane region" description="Helical" evidence="13">
    <location>
        <begin position="188"/>
        <end position="205"/>
    </location>
</feature>
<evidence type="ECO:0000256" key="5">
    <source>
        <dbReference type="ARBA" id="ARBA00022692"/>
    </source>
</evidence>
<evidence type="ECO:0000256" key="2">
    <source>
        <dbReference type="ARBA" id="ARBA00006920"/>
    </source>
</evidence>
<keyword evidence="11" id="KW-0407">Ion channel</keyword>
<evidence type="ECO:0000256" key="9">
    <source>
        <dbReference type="ARBA" id="ARBA00023065"/>
    </source>
</evidence>
<keyword evidence="6" id="KW-0631">Potassium channel</keyword>
<keyword evidence="9" id="KW-0406">Ion transport</keyword>
<feature type="transmembrane region" description="Helical" evidence="13">
    <location>
        <begin position="47"/>
        <end position="67"/>
    </location>
</feature>
<keyword evidence="15" id="KW-1185">Reference proteome</keyword>
<dbReference type="EMBL" id="WBOF01000001">
    <property type="protein sequence ID" value="MQS13130.1"/>
    <property type="molecule type" value="Genomic_DNA"/>
</dbReference>
<feature type="transmembrane region" description="Helical" evidence="13">
    <location>
        <begin position="126"/>
        <end position="143"/>
    </location>
</feature>
<evidence type="ECO:0000256" key="11">
    <source>
        <dbReference type="ARBA" id="ARBA00023303"/>
    </source>
</evidence>
<feature type="transmembrane region" description="Helical" evidence="13">
    <location>
        <begin position="87"/>
        <end position="106"/>
    </location>
</feature>
<name>A0A6N7KNL8_9ACTN</name>
<dbReference type="OrthoDB" id="7626281at2"/>
<keyword evidence="10 13" id="KW-0472">Membrane</keyword>
<evidence type="ECO:0000313" key="14">
    <source>
        <dbReference type="EMBL" id="MQS13130.1"/>
    </source>
</evidence>
<dbReference type="Proteomes" id="UP000450000">
    <property type="component" value="Unassembled WGS sequence"/>
</dbReference>
<evidence type="ECO:0000256" key="4">
    <source>
        <dbReference type="ARBA" id="ARBA00022538"/>
    </source>
</evidence>
<keyword evidence="8 13" id="KW-1133">Transmembrane helix</keyword>
<dbReference type="AlphaFoldDB" id="A0A6N7KNL8"/>
<keyword evidence="4" id="KW-0633">Potassium transport</keyword>
<accession>A0A6N7KNL8</accession>
<evidence type="ECO:0000313" key="15">
    <source>
        <dbReference type="Proteomes" id="UP000450000"/>
    </source>
</evidence>
<gene>
    <name evidence="14" type="ORF">F7Q99_12755</name>
</gene>
<keyword evidence="5 13" id="KW-0812">Transmembrane</keyword>
<protein>
    <submittedName>
        <fullName evidence="14">DUF1211 domain-containing protein</fullName>
    </submittedName>
</protein>
<organism evidence="14 15">
    <name type="scientific">Streptomyces kaniharaensis</name>
    <dbReference type="NCBI Taxonomy" id="212423"/>
    <lineage>
        <taxon>Bacteria</taxon>
        <taxon>Bacillati</taxon>
        <taxon>Actinomycetota</taxon>
        <taxon>Actinomycetes</taxon>
        <taxon>Kitasatosporales</taxon>
        <taxon>Streptomycetaceae</taxon>
        <taxon>Streptomyces</taxon>
    </lineage>
</organism>
<keyword evidence="7" id="KW-0630">Potassium</keyword>
<evidence type="ECO:0000256" key="3">
    <source>
        <dbReference type="ARBA" id="ARBA00022448"/>
    </source>
</evidence>
<evidence type="ECO:0000256" key="13">
    <source>
        <dbReference type="SAM" id="Phobius"/>
    </source>
</evidence>
<evidence type="ECO:0000256" key="6">
    <source>
        <dbReference type="ARBA" id="ARBA00022826"/>
    </source>
</evidence>
<dbReference type="GO" id="GO:0015252">
    <property type="term" value="F:proton channel activity"/>
    <property type="evidence" value="ECO:0007669"/>
    <property type="project" value="InterPro"/>
</dbReference>
<comment type="catalytic activity">
    <reaction evidence="12">
        <text>K(+)(in) = K(+)(out)</text>
        <dbReference type="Rhea" id="RHEA:29463"/>
        <dbReference type="ChEBI" id="CHEBI:29103"/>
    </reaction>
</comment>
<evidence type="ECO:0000256" key="10">
    <source>
        <dbReference type="ARBA" id="ARBA00023136"/>
    </source>
</evidence>
<sequence length="238" mass="26345">MAAQTTTGTSSMLKSEGYGEMAETAARPTGRMHGESDEAELVSPERLIYFSDAVIAIAITLLALELPVPHGEVHGNGGVLHFLREHLTEYVAFLISFSAVAMHWLFHQRLFRYAKGLTGSAIHWNLLWLLMIVTMPFATKLLTNEADAFQIQFTAYAASQALAGLFLWRAFSALRHRGLLKDHTPPSVITNTLSWNAAMVVTFTASIPVALVTHSASLCWTLLPAIRLALRFVRPERR</sequence>
<evidence type="ECO:0000256" key="7">
    <source>
        <dbReference type="ARBA" id="ARBA00022958"/>
    </source>
</evidence>
<dbReference type="GO" id="GO:0016020">
    <property type="term" value="C:membrane"/>
    <property type="evidence" value="ECO:0007669"/>
    <property type="project" value="UniProtKB-SubCell"/>
</dbReference>
<evidence type="ECO:0000256" key="1">
    <source>
        <dbReference type="ARBA" id="ARBA00004141"/>
    </source>
</evidence>
<keyword evidence="3" id="KW-0813">Transport</keyword>
<reference evidence="14 15" key="1">
    <citation type="submission" date="2019-09" db="EMBL/GenBank/DDBJ databases">
        <title>Genome Sequences of Streptomyces kaniharaensis ATCC 21070.</title>
        <authorList>
            <person name="Zhu W."/>
            <person name="De Crecy-Lagard V."/>
            <person name="Richards N.G."/>
        </authorList>
    </citation>
    <scope>NUCLEOTIDE SEQUENCE [LARGE SCALE GENOMIC DNA]</scope>
    <source>
        <strain evidence="14 15">SF-557</strain>
    </source>
</reference>
<dbReference type="PANTHER" id="PTHR31462:SF5">
    <property type="entry name" value="ENDOSOMAL_LYSOSOMAL PROTON CHANNEL TMEM175"/>
    <property type="match status" value="1"/>
</dbReference>
<dbReference type="InterPro" id="IPR010617">
    <property type="entry name" value="TMEM175-like"/>
</dbReference>
<evidence type="ECO:0000256" key="8">
    <source>
        <dbReference type="ARBA" id="ARBA00022989"/>
    </source>
</evidence>
<comment type="similarity">
    <text evidence="2">Belongs to the TMEM175 family.</text>
</comment>
<dbReference type="GO" id="GO:0005267">
    <property type="term" value="F:potassium channel activity"/>
    <property type="evidence" value="ECO:0007669"/>
    <property type="project" value="UniProtKB-KW"/>
</dbReference>
<feature type="transmembrane region" description="Helical" evidence="13">
    <location>
        <begin position="149"/>
        <end position="168"/>
    </location>
</feature>
<dbReference type="Pfam" id="PF06736">
    <property type="entry name" value="TMEM175"/>
    <property type="match status" value="1"/>
</dbReference>
<comment type="caution">
    <text evidence="14">The sequence shown here is derived from an EMBL/GenBank/DDBJ whole genome shotgun (WGS) entry which is preliminary data.</text>
</comment>
<dbReference type="PANTHER" id="PTHR31462">
    <property type="entry name" value="ENDOSOMAL/LYSOSOMAL POTASSIUM CHANNEL TMEM175"/>
    <property type="match status" value="1"/>
</dbReference>
<evidence type="ECO:0000256" key="12">
    <source>
        <dbReference type="ARBA" id="ARBA00034430"/>
    </source>
</evidence>